<comment type="subcellular location">
    <subcellularLocation>
        <location evidence="1">Cell membrane</location>
        <topology evidence="1">Multi-pass membrane protein</topology>
    </subcellularLocation>
</comment>
<evidence type="ECO:0000256" key="3">
    <source>
        <dbReference type="ARBA" id="ARBA00022475"/>
    </source>
</evidence>
<evidence type="ECO:0000256" key="7">
    <source>
        <dbReference type="ARBA" id="ARBA00022989"/>
    </source>
</evidence>
<feature type="transmembrane region" description="Helical" evidence="9">
    <location>
        <begin position="261"/>
        <end position="281"/>
    </location>
</feature>
<dbReference type="GO" id="GO:0016887">
    <property type="term" value="F:ATP hydrolysis activity"/>
    <property type="evidence" value="ECO:0007669"/>
    <property type="project" value="InterPro"/>
</dbReference>
<evidence type="ECO:0000256" key="6">
    <source>
        <dbReference type="ARBA" id="ARBA00022840"/>
    </source>
</evidence>
<dbReference type="GO" id="GO:0015658">
    <property type="term" value="F:branched-chain amino acid transmembrane transporter activity"/>
    <property type="evidence" value="ECO:0007669"/>
    <property type="project" value="InterPro"/>
</dbReference>
<evidence type="ECO:0000259" key="10">
    <source>
        <dbReference type="PROSITE" id="PS50893"/>
    </source>
</evidence>
<dbReference type="SUPFAM" id="SSF52540">
    <property type="entry name" value="P-loop containing nucleoside triphosphate hydrolases"/>
    <property type="match status" value="1"/>
</dbReference>
<accession>A0A7K1FIW5</accession>
<feature type="transmembrane region" description="Helical" evidence="9">
    <location>
        <begin position="287"/>
        <end position="308"/>
    </location>
</feature>
<feature type="transmembrane region" description="Helical" evidence="9">
    <location>
        <begin position="61"/>
        <end position="81"/>
    </location>
</feature>
<keyword evidence="12" id="KW-1185">Reference proteome</keyword>
<feature type="transmembrane region" description="Helical" evidence="9">
    <location>
        <begin position="36"/>
        <end position="54"/>
    </location>
</feature>
<proteinExistence type="predicted"/>
<feature type="transmembrane region" description="Helical" evidence="9">
    <location>
        <begin position="224"/>
        <end position="254"/>
    </location>
</feature>
<evidence type="ECO:0000256" key="8">
    <source>
        <dbReference type="ARBA" id="ARBA00023136"/>
    </source>
</evidence>
<dbReference type="PANTHER" id="PTHR45772">
    <property type="entry name" value="CONSERVED COMPONENT OF ABC TRANSPORTER FOR NATURAL AMINO ACIDS-RELATED"/>
    <property type="match status" value="1"/>
</dbReference>
<dbReference type="InterPro" id="IPR051120">
    <property type="entry name" value="ABC_AA/LPS_Transport"/>
</dbReference>
<organism evidence="11 12">
    <name type="scientific">Nakamurella alba</name>
    <dbReference type="NCBI Taxonomy" id="2665158"/>
    <lineage>
        <taxon>Bacteria</taxon>
        <taxon>Bacillati</taxon>
        <taxon>Actinomycetota</taxon>
        <taxon>Actinomycetes</taxon>
        <taxon>Nakamurellales</taxon>
        <taxon>Nakamurellaceae</taxon>
        <taxon>Nakamurella</taxon>
    </lineage>
</organism>
<comment type="caution">
    <text evidence="11">The sequence shown here is derived from an EMBL/GenBank/DDBJ whole genome shotgun (WGS) entry which is preliminary data.</text>
</comment>
<dbReference type="InterPro" id="IPR017871">
    <property type="entry name" value="ABC_transporter-like_CS"/>
</dbReference>
<dbReference type="InterPro" id="IPR003593">
    <property type="entry name" value="AAA+_ATPase"/>
</dbReference>
<dbReference type="SMART" id="SM00382">
    <property type="entry name" value="AAA"/>
    <property type="match status" value="1"/>
</dbReference>
<dbReference type="EMBL" id="WLYK01000002">
    <property type="protein sequence ID" value="MTD14048.1"/>
    <property type="molecule type" value="Genomic_DNA"/>
</dbReference>
<evidence type="ECO:0000256" key="5">
    <source>
        <dbReference type="ARBA" id="ARBA00022741"/>
    </source>
</evidence>
<dbReference type="InterPro" id="IPR043428">
    <property type="entry name" value="LivM-like"/>
</dbReference>
<dbReference type="GO" id="GO:0005524">
    <property type="term" value="F:ATP binding"/>
    <property type="evidence" value="ECO:0007669"/>
    <property type="project" value="UniProtKB-KW"/>
</dbReference>
<protein>
    <submittedName>
        <fullName evidence="11">ATP-binding cassette domain-containing protein</fullName>
    </submittedName>
</protein>
<evidence type="ECO:0000256" key="2">
    <source>
        <dbReference type="ARBA" id="ARBA00022448"/>
    </source>
</evidence>
<feature type="transmembrane region" description="Helical" evidence="9">
    <location>
        <begin position="87"/>
        <end position="107"/>
    </location>
</feature>
<dbReference type="PROSITE" id="PS00211">
    <property type="entry name" value="ABC_TRANSPORTER_1"/>
    <property type="match status" value="1"/>
</dbReference>
<dbReference type="GO" id="GO:0005886">
    <property type="term" value="C:plasma membrane"/>
    <property type="evidence" value="ECO:0007669"/>
    <property type="project" value="UniProtKB-SubCell"/>
</dbReference>
<dbReference type="AlphaFoldDB" id="A0A7K1FIW5"/>
<feature type="transmembrane region" description="Helical" evidence="9">
    <location>
        <begin position="12"/>
        <end position="30"/>
    </location>
</feature>
<feature type="transmembrane region" description="Helical" evidence="9">
    <location>
        <begin position="114"/>
        <end position="131"/>
    </location>
</feature>
<evidence type="ECO:0000313" key="12">
    <source>
        <dbReference type="Proteomes" id="UP000460221"/>
    </source>
</evidence>
<sequence length="601" mass="63182">MVVKNLHLAAAGPYVRTLAVLAGIAAPFLVASNVAFQIQLIMLYATAALAMFICMEIAGEFMVGHVVVVAVAAYITAWFNVKGGVPPWWTLPLAIVAGAVAVLILGLPGIRLSGFYLALFSFFAVLIIPDITRLSRGVTGGEFGLSGVGKLSLFGTDLGTIGTYFLCLVVVVGAYLYTRNILRTTWGTRLMALRDSPQALQAAGVPLTSTKAIGYLLSSLPASVAGWLIVFVNGVVFPGLFSLSLVIVLLGAVVAAGRNMAGAVLVGTAIFAGYGQFVGPFSEWSRLGLGIVLLLVIIIAPSGLSALVGRRRFRRTGPADPDDAADGFLDDADEVPGEESAAGELGGPAGRTAGLVVEHVSKSFGGNLALDDVSCEFRPGRIVGLVGANGSGKTTLVNVMTGFLPADSGTVRLGEVALLGMAPAAIARQGLTRTFQIPQLVDDLTVRRNLEIGLLRRSSDSAAALLVGRNAALQRRRDAELQPVVDILRLAPSLLDKPAGALSLGMKRVIEIGRALATGATVFCLDEPAAGLDEAEIERLGRALRNVARAGRTVVLIEHHMRFVVEVCDDILILDRGRVQTWVPDVAQLDRLPDSLRTHMA</sequence>
<keyword evidence="2" id="KW-0813">Transport</keyword>
<keyword evidence="8 9" id="KW-0472">Membrane</keyword>
<evidence type="ECO:0000256" key="1">
    <source>
        <dbReference type="ARBA" id="ARBA00004651"/>
    </source>
</evidence>
<feature type="transmembrane region" description="Helical" evidence="9">
    <location>
        <begin position="151"/>
        <end position="178"/>
    </location>
</feature>
<reference evidence="11 12" key="1">
    <citation type="submission" date="2019-11" db="EMBL/GenBank/DDBJ databases">
        <authorList>
            <person name="Jiang L.-Q."/>
        </authorList>
    </citation>
    <scope>NUCLEOTIDE SEQUENCE [LARGE SCALE GENOMIC DNA]</scope>
    <source>
        <strain evidence="11 12">YIM 132087</strain>
    </source>
</reference>
<evidence type="ECO:0000256" key="9">
    <source>
        <dbReference type="SAM" id="Phobius"/>
    </source>
</evidence>
<dbReference type="PROSITE" id="PS50893">
    <property type="entry name" value="ABC_TRANSPORTER_2"/>
    <property type="match status" value="1"/>
</dbReference>
<dbReference type="CDD" id="cd06581">
    <property type="entry name" value="TM_PBP1_LivM_like"/>
    <property type="match status" value="1"/>
</dbReference>
<keyword evidence="3" id="KW-1003">Cell membrane</keyword>
<gene>
    <name evidence="11" type="ORF">GIS00_08835</name>
</gene>
<evidence type="ECO:0000256" key="4">
    <source>
        <dbReference type="ARBA" id="ARBA00022692"/>
    </source>
</evidence>
<dbReference type="Proteomes" id="UP000460221">
    <property type="component" value="Unassembled WGS sequence"/>
</dbReference>
<keyword evidence="6 11" id="KW-0067">ATP-binding</keyword>
<name>A0A7K1FIW5_9ACTN</name>
<dbReference type="Gene3D" id="3.40.50.300">
    <property type="entry name" value="P-loop containing nucleotide triphosphate hydrolases"/>
    <property type="match status" value="1"/>
</dbReference>
<dbReference type="InterPro" id="IPR001851">
    <property type="entry name" value="ABC_transp_permease"/>
</dbReference>
<keyword evidence="4 9" id="KW-0812">Transmembrane</keyword>
<keyword evidence="7 9" id="KW-1133">Transmembrane helix</keyword>
<feature type="domain" description="ABC transporter" evidence="10">
    <location>
        <begin position="355"/>
        <end position="601"/>
    </location>
</feature>
<dbReference type="InterPro" id="IPR003439">
    <property type="entry name" value="ABC_transporter-like_ATP-bd"/>
</dbReference>
<dbReference type="Pfam" id="PF00005">
    <property type="entry name" value="ABC_tran"/>
    <property type="match status" value="1"/>
</dbReference>
<dbReference type="RefSeq" id="WP_154768095.1">
    <property type="nucleotide sequence ID" value="NZ_WLYK01000002.1"/>
</dbReference>
<evidence type="ECO:0000313" key="11">
    <source>
        <dbReference type="EMBL" id="MTD14048.1"/>
    </source>
</evidence>
<dbReference type="InterPro" id="IPR027417">
    <property type="entry name" value="P-loop_NTPase"/>
</dbReference>
<dbReference type="Pfam" id="PF02653">
    <property type="entry name" value="BPD_transp_2"/>
    <property type="match status" value="1"/>
</dbReference>
<keyword evidence="5" id="KW-0547">Nucleotide-binding</keyword>